<dbReference type="GO" id="GO:0016042">
    <property type="term" value="P:lipid catabolic process"/>
    <property type="evidence" value="ECO:0007669"/>
    <property type="project" value="UniProtKB-KW"/>
</dbReference>
<evidence type="ECO:0000313" key="6">
    <source>
        <dbReference type="Proteomes" id="UP001215280"/>
    </source>
</evidence>
<dbReference type="GO" id="GO:0003847">
    <property type="term" value="F:1-alkyl-2-acetylglycerophosphocholine esterase activity"/>
    <property type="evidence" value="ECO:0007669"/>
    <property type="project" value="UniProtKB-EC"/>
</dbReference>
<evidence type="ECO:0000256" key="3">
    <source>
        <dbReference type="ARBA" id="ARBA00022963"/>
    </source>
</evidence>
<name>A0AAD7JK89_9AGAR</name>
<organism evidence="5 6">
    <name type="scientific">Mycena maculata</name>
    <dbReference type="NCBI Taxonomy" id="230809"/>
    <lineage>
        <taxon>Eukaryota</taxon>
        <taxon>Fungi</taxon>
        <taxon>Dikarya</taxon>
        <taxon>Basidiomycota</taxon>
        <taxon>Agaricomycotina</taxon>
        <taxon>Agaricomycetes</taxon>
        <taxon>Agaricomycetidae</taxon>
        <taxon>Agaricales</taxon>
        <taxon>Marasmiineae</taxon>
        <taxon>Mycenaceae</taxon>
        <taxon>Mycena</taxon>
    </lineage>
</organism>
<comment type="caution">
    <text evidence="5">The sequence shown here is derived from an EMBL/GenBank/DDBJ whole genome shotgun (WGS) entry which is preliminary data.</text>
</comment>
<dbReference type="EMBL" id="JARJLG010000036">
    <property type="protein sequence ID" value="KAJ7765061.1"/>
    <property type="molecule type" value="Genomic_DNA"/>
</dbReference>
<evidence type="ECO:0000313" key="5">
    <source>
        <dbReference type="EMBL" id="KAJ7765061.1"/>
    </source>
</evidence>
<keyword evidence="6" id="KW-1185">Reference proteome</keyword>
<dbReference type="SUPFAM" id="SSF53474">
    <property type="entry name" value="alpha/beta-Hydrolases"/>
    <property type="match status" value="1"/>
</dbReference>
<evidence type="ECO:0000256" key="2">
    <source>
        <dbReference type="ARBA" id="ARBA00022801"/>
    </source>
</evidence>
<keyword evidence="3" id="KW-0442">Lipid degradation</keyword>
<dbReference type="Gene3D" id="3.40.50.1820">
    <property type="entry name" value="alpha/beta hydrolase"/>
    <property type="match status" value="1"/>
</dbReference>
<accession>A0AAD7JK89</accession>
<dbReference type="Pfam" id="PF03403">
    <property type="entry name" value="PAF-AH_p_II"/>
    <property type="match status" value="1"/>
</dbReference>
<dbReference type="AlphaFoldDB" id="A0AAD7JK89"/>
<keyword evidence="2" id="KW-0378">Hydrolase</keyword>
<gene>
    <name evidence="5" type="ORF">DFH07DRAFT_811301</name>
</gene>
<evidence type="ECO:0000256" key="4">
    <source>
        <dbReference type="ARBA" id="ARBA00023098"/>
    </source>
</evidence>
<evidence type="ECO:0000256" key="1">
    <source>
        <dbReference type="ARBA" id="ARBA00013201"/>
    </source>
</evidence>
<dbReference type="PANTHER" id="PTHR10272">
    <property type="entry name" value="PLATELET-ACTIVATING FACTOR ACETYLHYDROLASE"/>
    <property type="match status" value="1"/>
</dbReference>
<reference evidence="5" key="1">
    <citation type="submission" date="2023-03" db="EMBL/GenBank/DDBJ databases">
        <title>Massive genome expansion in bonnet fungi (Mycena s.s.) driven by repeated elements and novel gene families across ecological guilds.</title>
        <authorList>
            <consortium name="Lawrence Berkeley National Laboratory"/>
            <person name="Harder C.B."/>
            <person name="Miyauchi S."/>
            <person name="Viragh M."/>
            <person name="Kuo A."/>
            <person name="Thoen E."/>
            <person name="Andreopoulos B."/>
            <person name="Lu D."/>
            <person name="Skrede I."/>
            <person name="Drula E."/>
            <person name="Henrissat B."/>
            <person name="Morin E."/>
            <person name="Kohler A."/>
            <person name="Barry K."/>
            <person name="LaButti K."/>
            <person name="Morin E."/>
            <person name="Salamov A."/>
            <person name="Lipzen A."/>
            <person name="Mereny Z."/>
            <person name="Hegedus B."/>
            <person name="Baldrian P."/>
            <person name="Stursova M."/>
            <person name="Weitz H."/>
            <person name="Taylor A."/>
            <person name="Grigoriev I.V."/>
            <person name="Nagy L.G."/>
            <person name="Martin F."/>
            <person name="Kauserud H."/>
        </authorList>
    </citation>
    <scope>NUCLEOTIDE SEQUENCE</scope>
    <source>
        <strain evidence="5">CBHHK188m</strain>
    </source>
</reference>
<sequence length="446" mass="48935">MFFLRPPKGGLSVGAVTLVAPVRPALTVGNATLAADNSPAFVLDEIAFTVYYPANPAPNARRKSLDWLLRPVSSSLRGFSRFAGLPGWLLWPIIRLFGAALKIPVYTNAPLLHPGETRKQWPLVIFSHGLCGTRTAYSQICSEMAASGRVVLAIEHRDGTAPACTSRAGSPDERTILYYRTADVVFPPDDREPRILPIRADQLVFRQHEIHRIYASFCAFVRDGTTLAAIDNSPVDLASWLPTGGPALVNCEDVTLIGHSFGGCTVLSVLSTPPPSPYPPIPISKVLLYDPWLEPLPLPGPSPTTSVSERTFADTDMELDAEKPGVHREEMLVINSEIFSLWKDHFTRLAGVVDAWEPQGRRLLTLVGSRHAHFSDFPQLPLVRTKVAAVQRDRVAKLTLAFLDGKLDVALEQVPTRKMEIKTVGTRKDGRPKRMIIGDVGDVVVH</sequence>
<keyword evidence="4" id="KW-0443">Lipid metabolism</keyword>
<dbReference type="PANTHER" id="PTHR10272:SF0">
    <property type="entry name" value="PLATELET-ACTIVATING FACTOR ACETYLHYDROLASE"/>
    <property type="match status" value="1"/>
</dbReference>
<proteinExistence type="predicted"/>
<protein>
    <recommendedName>
        <fullName evidence="1">1-alkyl-2-acetylglycerophosphocholine esterase</fullName>
        <ecNumber evidence="1">3.1.1.47</ecNumber>
    </recommendedName>
</protein>
<dbReference type="Proteomes" id="UP001215280">
    <property type="component" value="Unassembled WGS sequence"/>
</dbReference>
<dbReference type="EC" id="3.1.1.47" evidence="1"/>
<dbReference type="InterPro" id="IPR029058">
    <property type="entry name" value="AB_hydrolase_fold"/>
</dbReference>